<keyword evidence="2" id="KW-1185">Reference proteome</keyword>
<evidence type="ECO:0000313" key="2">
    <source>
        <dbReference type="Proteomes" id="UP000837857"/>
    </source>
</evidence>
<gene>
    <name evidence="1" type="ORF">IPOD504_LOCUS14003</name>
</gene>
<name>A0ABN8IUS8_9NEOP</name>
<feature type="non-terminal residue" evidence="1">
    <location>
        <position position="105"/>
    </location>
</feature>
<proteinExistence type="predicted"/>
<accession>A0ABN8IUS8</accession>
<sequence length="105" mass="11883">MTAFHLPGNLNGIADYLSRGRPVLECHLLPPATEAIFRRWGTPEVDLYATKETAVVTKYVTLDLDWRWLGAFLRRLQSRMEIPNSMGIPISEYDTQGLNNAVGTY</sequence>
<dbReference type="EMBL" id="OW152816">
    <property type="protein sequence ID" value="CAH2067714.1"/>
    <property type="molecule type" value="Genomic_DNA"/>
</dbReference>
<organism evidence="1 2">
    <name type="scientific">Iphiclides podalirius</name>
    <name type="common">scarce swallowtail</name>
    <dbReference type="NCBI Taxonomy" id="110791"/>
    <lineage>
        <taxon>Eukaryota</taxon>
        <taxon>Metazoa</taxon>
        <taxon>Ecdysozoa</taxon>
        <taxon>Arthropoda</taxon>
        <taxon>Hexapoda</taxon>
        <taxon>Insecta</taxon>
        <taxon>Pterygota</taxon>
        <taxon>Neoptera</taxon>
        <taxon>Endopterygota</taxon>
        <taxon>Lepidoptera</taxon>
        <taxon>Glossata</taxon>
        <taxon>Ditrysia</taxon>
        <taxon>Papilionoidea</taxon>
        <taxon>Papilionidae</taxon>
        <taxon>Papilioninae</taxon>
        <taxon>Iphiclides</taxon>
    </lineage>
</organism>
<evidence type="ECO:0000313" key="1">
    <source>
        <dbReference type="EMBL" id="CAH2067714.1"/>
    </source>
</evidence>
<protein>
    <submittedName>
        <fullName evidence="1">Uncharacterized protein</fullName>
    </submittedName>
</protein>
<dbReference type="Proteomes" id="UP000837857">
    <property type="component" value="Chromosome 4"/>
</dbReference>
<reference evidence="1" key="1">
    <citation type="submission" date="2022-03" db="EMBL/GenBank/DDBJ databases">
        <authorList>
            <person name="Martin H S."/>
        </authorList>
    </citation>
    <scope>NUCLEOTIDE SEQUENCE</scope>
</reference>